<evidence type="ECO:0000313" key="1">
    <source>
        <dbReference type="EMBL" id="MBO1073462.1"/>
    </source>
</evidence>
<dbReference type="PANTHER" id="PTHR11803">
    <property type="entry name" value="2-IMINOBUTANOATE/2-IMINOPROPANOATE DEAMINASE RIDA"/>
    <property type="match status" value="1"/>
</dbReference>
<reference evidence="1 2" key="1">
    <citation type="submission" date="2020-09" db="EMBL/GenBank/DDBJ databases">
        <title>Roseomonas.</title>
        <authorList>
            <person name="Zhu W."/>
        </authorList>
    </citation>
    <scope>NUCLEOTIDE SEQUENCE [LARGE SCALE GENOMIC DNA]</scope>
    <source>
        <strain evidence="1 2">1311</strain>
    </source>
</reference>
<dbReference type="CDD" id="cd00448">
    <property type="entry name" value="YjgF_YER057c_UK114_family"/>
    <property type="match status" value="1"/>
</dbReference>
<accession>A0ABS3K7M5</accession>
<organism evidence="1 2">
    <name type="scientific">Roseomonas marmotae</name>
    <dbReference type="NCBI Taxonomy" id="2768161"/>
    <lineage>
        <taxon>Bacteria</taxon>
        <taxon>Pseudomonadati</taxon>
        <taxon>Pseudomonadota</taxon>
        <taxon>Alphaproteobacteria</taxon>
        <taxon>Acetobacterales</taxon>
        <taxon>Roseomonadaceae</taxon>
        <taxon>Roseomonas</taxon>
    </lineage>
</organism>
<gene>
    <name evidence="1" type="ORF">IAI60_02430</name>
</gene>
<name>A0ABS3K7M5_9PROT</name>
<proteinExistence type="predicted"/>
<dbReference type="InterPro" id="IPR006175">
    <property type="entry name" value="YjgF/YER057c/UK114"/>
</dbReference>
<protein>
    <submittedName>
        <fullName evidence="1">RidA family protein</fullName>
    </submittedName>
</protein>
<dbReference type="Pfam" id="PF01042">
    <property type="entry name" value="Ribonuc_L-PSP"/>
    <property type="match status" value="1"/>
</dbReference>
<dbReference type="SUPFAM" id="SSF55298">
    <property type="entry name" value="YjgF-like"/>
    <property type="match status" value="1"/>
</dbReference>
<dbReference type="EMBL" id="JACTNF010000002">
    <property type="protein sequence ID" value="MBO1073462.1"/>
    <property type="molecule type" value="Genomic_DNA"/>
</dbReference>
<keyword evidence="2" id="KW-1185">Reference proteome</keyword>
<dbReference type="Gene3D" id="3.30.1330.40">
    <property type="entry name" value="RutC-like"/>
    <property type="match status" value="1"/>
</dbReference>
<dbReference type="RefSeq" id="WP_207445083.1">
    <property type="nucleotide sequence ID" value="NZ_CP061091.1"/>
</dbReference>
<dbReference type="Proteomes" id="UP001518990">
    <property type="component" value="Unassembled WGS sequence"/>
</dbReference>
<evidence type="ECO:0000313" key="2">
    <source>
        <dbReference type="Proteomes" id="UP001518990"/>
    </source>
</evidence>
<dbReference type="InterPro" id="IPR035959">
    <property type="entry name" value="RutC-like_sf"/>
</dbReference>
<sequence>MRQEIETDLPSQGQPVSWAVSGNGMIHTTQRPVREDGRILEDDITEQTARSLANLRRTLEQAGAGLEDVLQVQIFLTDRADVKAVDAVYARHFSAPYPSRSIVIVAGLTEPGMRIELTAVAALPARGR</sequence>
<comment type="caution">
    <text evidence="1">The sequence shown here is derived from an EMBL/GenBank/DDBJ whole genome shotgun (WGS) entry which is preliminary data.</text>
</comment>
<dbReference type="PANTHER" id="PTHR11803:SF39">
    <property type="entry name" value="2-IMINOBUTANOATE_2-IMINOPROPANOATE DEAMINASE"/>
    <property type="match status" value="1"/>
</dbReference>